<keyword evidence="3 7" id="KW-0479">Metal-binding</keyword>
<feature type="non-terminal residue" evidence="8">
    <location>
        <position position="1"/>
    </location>
</feature>
<evidence type="ECO:0000256" key="7">
    <source>
        <dbReference type="RuleBase" id="RU000461"/>
    </source>
</evidence>
<dbReference type="EMBL" id="ML977363">
    <property type="protein sequence ID" value="KAF2106342.1"/>
    <property type="molecule type" value="Genomic_DNA"/>
</dbReference>
<comment type="cofactor">
    <cofactor evidence="1">
        <name>heme</name>
        <dbReference type="ChEBI" id="CHEBI:30413"/>
    </cofactor>
</comment>
<dbReference type="PANTHER" id="PTHR46206:SF6">
    <property type="entry name" value="CYTOCHROME P450 MONOOXYGENASE AN1598-RELATED"/>
    <property type="match status" value="1"/>
</dbReference>
<comment type="similarity">
    <text evidence="2 7">Belongs to the cytochrome P450 family.</text>
</comment>
<keyword evidence="4 7" id="KW-0560">Oxidoreductase</keyword>
<evidence type="ECO:0000256" key="2">
    <source>
        <dbReference type="ARBA" id="ARBA00010617"/>
    </source>
</evidence>
<dbReference type="GO" id="GO:0004497">
    <property type="term" value="F:monooxygenase activity"/>
    <property type="evidence" value="ECO:0007669"/>
    <property type="project" value="UniProtKB-KW"/>
</dbReference>
<keyword evidence="5 7" id="KW-0408">Iron</keyword>
<evidence type="ECO:0000256" key="4">
    <source>
        <dbReference type="ARBA" id="ARBA00023002"/>
    </source>
</evidence>
<dbReference type="InterPro" id="IPR001128">
    <property type="entry name" value="Cyt_P450"/>
</dbReference>
<evidence type="ECO:0000256" key="3">
    <source>
        <dbReference type="ARBA" id="ARBA00022723"/>
    </source>
</evidence>
<evidence type="ECO:0000313" key="8">
    <source>
        <dbReference type="EMBL" id="KAF2106342.1"/>
    </source>
</evidence>
<evidence type="ECO:0000256" key="5">
    <source>
        <dbReference type="ARBA" id="ARBA00023004"/>
    </source>
</evidence>
<dbReference type="PANTHER" id="PTHR46206">
    <property type="entry name" value="CYTOCHROME P450"/>
    <property type="match status" value="1"/>
</dbReference>
<dbReference type="CDD" id="cd11041">
    <property type="entry name" value="CYP503A1-like"/>
    <property type="match status" value="1"/>
</dbReference>
<keyword evidence="9" id="KW-1185">Reference proteome</keyword>
<dbReference type="GO" id="GO:0020037">
    <property type="term" value="F:heme binding"/>
    <property type="evidence" value="ECO:0007669"/>
    <property type="project" value="InterPro"/>
</dbReference>
<evidence type="ECO:0000256" key="6">
    <source>
        <dbReference type="ARBA" id="ARBA00023033"/>
    </source>
</evidence>
<dbReference type="GO" id="GO:0016705">
    <property type="term" value="F:oxidoreductase activity, acting on paired donors, with incorporation or reduction of molecular oxygen"/>
    <property type="evidence" value="ECO:0007669"/>
    <property type="project" value="InterPro"/>
</dbReference>
<accession>A0A6A5YGE2</accession>
<keyword evidence="7" id="KW-0349">Heme</keyword>
<name>A0A6A5YGE2_9PLEO</name>
<dbReference type="AlphaFoldDB" id="A0A6A5YGE2"/>
<keyword evidence="6 7" id="KW-0503">Monooxygenase</keyword>
<organism evidence="8 9">
    <name type="scientific">Lophiotrema nucula</name>
    <dbReference type="NCBI Taxonomy" id="690887"/>
    <lineage>
        <taxon>Eukaryota</taxon>
        <taxon>Fungi</taxon>
        <taxon>Dikarya</taxon>
        <taxon>Ascomycota</taxon>
        <taxon>Pezizomycotina</taxon>
        <taxon>Dothideomycetes</taxon>
        <taxon>Pleosporomycetidae</taxon>
        <taxon>Pleosporales</taxon>
        <taxon>Lophiotremataceae</taxon>
        <taxon>Lophiotrema</taxon>
    </lineage>
</organism>
<reference evidence="8" key="1">
    <citation type="journal article" date="2020" name="Stud. Mycol.">
        <title>101 Dothideomycetes genomes: a test case for predicting lifestyles and emergence of pathogens.</title>
        <authorList>
            <person name="Haridas S."/>
            <person name="Albert R."/>
            <person name="Binder M."/>
            <person name="Bloem J."/>
            <person name="Labutti K."/>
            <person name="Salamov A."/>
            <person name="Andreopoulos B."/>
            <person name="Baker S."/>
            <person name="Barry K."/>
            <person name="Bills G."/>
            <person name="Bluhm B."/>
            <person name="Cannon C."/>
            <person name="Castanera R."/>
            <person name="Culley D."/>
            <person name="Daum C."/>
            <person name="Ezra D."/>
            <person name="Gonzalez J."/>
            <person name="Henrissat B."/>
            <person name="Kuo A."/>
            <person name="Liang C."/>
            <person name="Lipzen A."/>
            <person name="Lutzoni F."/>
            <person name="Magnuson J."/>
            <person name="Mondo S."/>
            <person name="Nolan M."/>
            <person name="Ohm R."/>
            <person name="Pangilinan J."/>
            <person name="Park H.-J."/>
            <person name="Ramirez L."/>
            <person name="Alfaro M."/>
            <person name="Sun H."/>
            <person name="Tritt A."/>
            <person name="Yoshinaga Y."/>
            <person name="Zwiers L.-H."/>
            <person name="Turgeon B."/>
            <person name="Goodwin S."/>
            <person name="Spatafora J."/>
            <person name="Crous P."/>
            <person name="Grigoriev I."/>
        </authorList>
    </citation>
    <scope>NUCLEOTIDE SEQUENCE</scope>
    <source>
        <strain evidence="8">CBS 627.86</strain>
    </source>
</reference>
<dbReference type="PROSITE" id="PS00086">
    <property type="entry name" value="CYTOCHROME_P450"/>
    <property type="match status" value="1"/>
</dbReference>
<dbReference type="Pfam" id="PF00067">
    <property type="entry name" value="p450"/>
    <property type="match status" value="1"/>
</dbReference>
<evidence type="ECO:0000256" key="1">
    <source>
        <dbReference type="ARBA" id="ARBA00001971"/>
    </source>
</evidence>
<dbReference type="GO" id="GO:0005506">
    <property type="term" value="F:iron ion binding"/>
    <property type="evidence" value="ECO:0007669"/>
    <property type="project" value="InterPro"/>
</dbReference>
<evidence type="ECO:0000313" key="9">
    <source>
        <dbReference type="Proteomes" id="UP000799770"/>
    </source>
</evidence>
<protein>
    <submittedName>
        <fullName evidence="8">Cytochrome P450</fullName>
    </submittedName>
</protein>
<dbReference type="Proteomes" id="UP000799770">
    <property type="component" value="Unassembled WGS sequence"/>
</dbReference>
<gene>
    <name evidence="8" type="ORF">BDV96DRAFT_507978</name>
</gene>
<dbReference type="SUPFAM" id="SSF48264">
    <property type="entry name" value="Cytochrome P450"/>
    <property type="match status" value="1"/>
</dbReference>
<proteinExistence type="inferred from homology"/>
<dbReference type="Gene3D" id="1.10.630.10">
    <property type="entry name" value="Cytochrome P450"/>
    <property type="match status" value="1"/>
</dbReference>
<sequence length="434" mass="48231">KYANEPFTLIDHPLTIVILPESSINELKDVSPEIASFRNFLYVYWHGRYSYIGQYSHATESAVKTGMNRDVNTQLVTLADETRFAIPKMLPACEDGWEEIQLSTVLTKVVAYVTFRSFVGLPLSREDAWIEATTNYATTLSKFSAAVRESHWSLRWLARPVHWFRTVRPHQQQFVGMLAPIVAAAKRAKQDREQGLDAEPPRTLIEWMISYNKMKDVSASKITGAQLTASFAAIHSTTGLVEHVLLDLAARPDDAQALRDELTEHAPDGNLDKVAISKLWKLDSFIKESQRCNPATAFHMLRLTSSPLQISPFPPIPANTNVAISAPGTSGITSYDNRDAFDGFRHARARAAPDASNKHQLVTTGPTATSFGHGPHACPGRYFAANEIKVLIAELLTRYDLKFAEGMERPRNMLLPGGAVFADPGAKVLFRGRK</sequence>
<dbReference type="InterPro" id="IPR017972">
    <property type="entry name" value="Cyt_P450_CS"/>
</dbReference>
<dbReference type="OrthoDB" id="1844152at2759"/>
<dbReference type="InterPro" id="IPR036396">
    <property type="entry name" value="Cyt_P450_sf"/>
</dbReference>